<dbReference type="Gene3D" id="1.20.1070.10">
    <property type="entry name" value="Rhodopsin 7-helix transmembrane proteins"/>
    <property type="match status" value="1"/>
</dbReference>
<feature type="domain" description="GAIN-B" evidence="7">
    <location>
        <begin position="459"/>
        <end position="610"/>
    </location>
</feature>
<protein>
    <submittedName>
        <fullName evidence="9">Uncharacterized protein</fullName>
    </submittedName>
</protein>
<evidence type="ECO:0000256" key="1">
    <source>
        <dbReference type="ARBA" id="ARBA00004141"/>
    </source>
</evidence>
<evidence type="ECO:0000256" key="6">
    <source>
        <dbReference type="SAM" id="Phobius"/>
    </source>
</evidence>
<gene>
    <name evidence="9" type="ORF">NQ318_007893</name>
</gene>
<dbReference type="PROSITE" id="PS50221">
    <property type="entry name" value="GAIN_B"/>
    <property type="match status" value="1"/>
</dbReference>
<feature type="transmembrane region" description="Helical" evidence="6">
    <location>
        <begin position="770"/>
        <end position="792"/>
    </location>
</feature>
<feature type="transmembrane region" description="Helical" evidence="6">
    <location>
        <begin position="690"/>
        <end position="712"/>
    </location>
</feature>
<accession>A0AAV8XRC8</accession>
<reference evidence="9" key="1">
    <citation type="journal article" date="2023" name="Insect Mol. Biol.">
        <title>Genome sequencing provides insights into the evolution of gene families encoding plant cell wall-degrading enzymes in longhorned beetles.</title>
        <authorList>
            <person name="Shin N.R."/>
            <person name="Okamura Y."/>
            <person name="Kirsch R."/>
            <person name="Pauchet Y."/>
        </authorList>
    </citation>
    <scope>NUCLEOTIDE SEQUENCE</scope>
    <source>
        <strain evidence="9">AMC_N1</strain>
    </source>
</reference>
<dbReference type="GO" id="GO:0007166">
    <property type="term" value="P:cell surface receptor signaling pathway"/>
    <property type="evidence" value="ECO:0007669"/>
    <property type="project" value="InterPro"/>
</dbReference>
<evidence type="ECO:0000256" key="5">
    <source>
        <dbReference type="ARBA" id="ARBA00023157"/>
    </source>
</evidence>
<dbReference type="InterPro" id="IPR017981">
    <property type="entry name" value="GPCR_2-like_7TM"/>
</dbReference>
<organism evidence="9 10">
    <name type="scientific">Aromia moschata</name>
    <dbReference type="NCBI Taxonomy" id="1265417"/>
    <lineage>
        <taxon>Eukaryota</taxon>
        <taxon>Metazoa</taxon>
        <taxon>Ecdysozoa</taxon>
        <taxon>Arthropoda</taxon>
        <taxon>Hexapoda</taxon>
        <taxon>Insecta</taxon>
        <taxon>Pterygota</taxon>
        <taxon>Neoptera</taxon>
        <taxon>Endopterygota</taxon>
        <taxon>Coleoptera</taxon>
        <taxon>Polyphaga</taxon>
        <taxon>Cucujiformia</taxon>
        <taxon>Chrysomeloidea</taxon>
        <taxon>Cerambycidae</taxon>
        <taxon>Cerambycinae</taxon>
        <taxon>Callichromatini</taxon>
        <taxon>Aromia</taxon>
    </lineage>
</organism>
<dbReference type="Pfam" id="PF01825">
    <property type="entry name" value="GPS"/>
    <property type="match status" value="1"/>
</dbReference>
<dbReference type="EMBL" id="JAPWTK010000409">
    <property type="protein sequence ID" value="KAJ8940807.1"/>
    <property type="molecule type" value="Genomic_DNA"/>
</dbReference>
<feature type="transmembrane region" description="Helical" evidence="6">
    <location>
        <begin position="733"/>
        <end position="750"/>
    </location>
</feature>
<dbReference type="SUPFAM" id="SSF81321">
    <property type="entry name" value="Family A G protein-coupled receptor-like"/>
    <property type="match status" value="1"/>
</dbReference>
<evidence type="ECO:0000256" key="4">
    <source>
        <dbReference type="ARBA" id="ARBA00023136"/>
    </source>
</evidence>
<dbReference type="InterPro" id="IPR000832">
    <property type="entry name" value="GPCR_2_secretin-like"/>
</dbReference>
<comment type="caution">
    <text evidence="9">The sequence shown here is derived from an EMBL/GenBank/DDBJ whole genome shotgun (WGS) entry which is preliminary data.</text>
</comment>
<evidence type="ECO:0000256" key="3">
    <source>
        <dbReference type="ARBA" id="ARBA00022989"/>
    </source>
</evidence>
<dbReference type="PROSITE" id="PS50261">
    <property type="entry name" value="G_PROTEIN_RECEP_F2_4"/>
    <property type="match status" value="1"/>
</dbReference>
<evidence type="ECO:0000313" key="9">
    <source>
        <dbReference type="EMBL" id="KAJ8940807.1"/>
    </source>
</evidence>
<feature type="transmembrane region" description="Helical" evidence="6">
    <location>
        <begin position="659"/>
        <end position="678"/>
    </location>
</feature>
<comment type="subcellular location">
    <subcellularLocation>
        <location evidence="1">Membrane</location>
        <topology evidence="1">Multi-pass membrane protein</topology>
    </subcellularLocation>
</comment>
<dbReference type="InterPro" id="IPR000203">
    <property type="entry name" value="GPS"/>
</dbReference>
<dbReference type="GO" id="GO:0016020">
    <property type="term" value="C:membrane"/>
    <property type="evidence" value="ECO:0007669"/>
    <property type="project" value="UniProtKB-SubCell"/>
</dbReference>
<name>A0AAV8XRC8_9CUCU</name>
<dbReference type="Pfam" id="PF00002">
    <property type="entry name" value="7tm_2"/>
    <property type="match status" value="1"/>
</dbReference>
<dbReference type="Gene3D" id="2.60.220.50">
    <property type="match status" value="1"/>
</dbReference>
<dbReference type="AlphaFoldDB" id="A0AAV8XRC8"/>
<evidence type="ECO:0000313" key="10">
    <source>
        <dbReference type="Proteomes" id="UP001162162"/>
    </source>
</evidence>
<feature type="transmembrane region" description="Helical" evidence="6">
    <location>
        <begin position="621"/>
        <end position="647"/>
    </location>
</feature>
<evidence type="ECO:0000259" key="8">
    <source>
        <dbReference type="PROSITE" id="PS50261"/>
    </source>
</evidence>
<keyword evidence="10" id="KW-1185">Reference proteome</keyword>
<dbReference type="Proteomes" id="UP001162162">
    <property type="component" value="Unassembled WGS sequence"/>
</dbReference>
<keyword evidence="3 6" id="KW-1133">Transmembrane helix</keyword>
<evidence type="ECO:0000256" key="2">
    <source>
        <dbReference type="ARBA" id="ARBA00022692"/>
    </source>
</evidence>
<keyword evidence="2 6" id="KW-0812">Transmembrane</keyword>
<proteinExistence type="predicted"/>
<dbReference type="PANTHER" id="PTHR45692:SF1">
    <property type="entry name" value="G-PROTEIN COUPLED RECEPTORS FAMILY 2 PROFILE 2 DOMAIN-CONTAINING PROTEIN"/>
    <property type="match status" value="1"/>
</dbReference>
<feature type="domain" description="G-protein coupled receptors family 2 profile 2" evidence="8">
    <location>
        <begin position="622"/>
        <end position="805"/>
    </location>
</feature>
<keyword evidence="5" id="KW-1015">Disulfide bond</keyword>
<evidence type="ECO:0000259" key="7">
    <source>
        <dbReference type="PROSITE" id="PS50221"/>
    </source>
</evidence>
<dbReference type="PANTHER" id="PTHR45692">
    <property type="entry name" value="G_PROTEIN_RECEP_F2_4 DOMAIN-CONTAINING PROTEIN"/>
    <property type="match status" value="1"/>
</dbReference>
<dbReference type="InterPro" id="IPR046338">
    <property type="entry name" value="GAIN_dom_sf"/>
</dbReference>
<dbReference type="InterPro" id="IPR057244">
    <property type="entry name" value="GAIN_B"/>
</dbReference>
<sequence>MLFGNNGSNSIIPAHRQAISKRNWLYTVKHLNCSICSMRSINDSHNVEMLLTFERNQRRLHLQIYSPEGLLGLGQESFVYCFTDASKELKKRVRVEQKFHYGKENDNKERTYSIYKVKLETYIGQYWCEAHKRSLIDELIQSNTVIAYKKKEGNEYSLRISVNNFCRHFNCKIPNTIPYDAFVNSLENTIFKNINAELRVMKIFSYDIYKLDVLIHISTEERKDIVKEYGHIKEELKKLPEDVKVDYLESSEFCLPEVTQLDYISLNWPLTSIETSVVPEEICLENNNLPIYRVCHGNFLYGAKWSKVHGNCQSQKNVSESTKFFQSAVNQNVSEQLIKNVTEVIGNNTDLSVLSIYYLEKILKHVSEISQNDSTLINCTIDMTSNLLNVQSKSLVEAQTCFNATDTILDAIEEILANPKFDWDVHLIKRRNIIVHVTNPFLSNVSGVVVSSTADGDLQVDDFKRDDNFENVSINPHLKVAVYVPEAILEDIYEQNITNVYIVTTIYLNDRLFVSSSKEPAGPIVSVTIPHYGDYLPSSLPIIFKTDVTYKIVPECGFWDYGKNTRRKKGDWSKMGANYLGNINNDSSVHSCSFSHLTHFALLILDQDLSKDILDKNDDDFLTVITITGGSLTIIGITCIFITAIVFEKWRRKQGTKILINLSIAILLEALTMHLTEIKGLVSSDLSCQIIGSITHYIVVSKFCWMLVYAFLQYMRFVKVLGILPENVVIKSAVFGWGFAIIPVVVVNLSNPYTYSLKNYHFCYPRGMSLYLGVLLPVVSIILINLVVFYVVMNHVSTKKDRISL</sequence>
<dbReference type="GO" id="GO:0004930">
    <property type="term" value="F:G protein-coupled receptor activity"/>
    <property type="evidence" value="ECO:0007669"/>
    <property type="project" value="InterPro"/>
</dbReference>
<keyword evidence="4 6" id="KW-0472">Membrane</keyword>